<evidence type="ECO:0000256" key="1">
    <source>
        <dbReference type="SAM" id="MobiDB-lite"/>
    </source>
</evidence>
<feature type="transmembrane region" description="Helical" evidence="2">
    <location>
        <begin position="62"/>
        <end position="89"/>
    </location>
</feature>
<dbReference type="EMBL" id="JBHSWV010000158">
    <property type="protein sequence ID" value="MFC6765592.1"/>
    <property type="molecule type" value="Genomic_DNA"/>
</dbReference>
<feature type="transmembrane region" description="Helical" evidence="2">
    <location>
        <begin position="33"/>
        <end position="50"/>
    </location>
</feature>
<keyword evidence="2" id="KW-0812">Transmembrane</keyword>
<feature type="transmembrane region" description="Helical" evidence="2">
    <location>
        <begin position="148"/>
        <end position="169"/>
    </location>
</feature>
<feature type="transmembrane region" description="Helical" evidence="2">
    <location>
        <begin position="203"/>
        <end position="225"/>
    </location>
</feature>
<gene>
    <name evidence="3" type="ORF">ACFQE6_11510</name>
</gene>
<dbReference type="InterPro" id="IPR006160">
    <property type="entry name" value="SCFA_transpt_AtoE"/>
</dbReference>
<dbReference type="AlphaFoldDB" id="A0ABD5SKU8"/>
<dbReference type="Pfam" id="PF02667">
    <property type="entry name" value="SCFA_trans"/>
    <property type="match status" value="1"/>
</dbReference>
<sequence>MGSAERTATTGNVVERLGNRIADIVERWMPSPFLFAIILTYVVFLVGMIVEGQGPAEMVQHWYDGFWAFLTFAMQMVLIIMTGFVIAYHPRVNDALRRLAAIPNSSRQAVVLVGVVSMGLAWIHWGLSLVVGAIFAREMGKAAYREGITVHYPLLCVAGYMGLGLTWHWGLSGSAPLLLATAGNEFIELGVIDEPVGTSATVFSGYALTLTALSIIFAALVLFLLTPSPERSREITEYVPEADLFKSAADGGTDDTAVDESVTEPAADEGVGDGRVPAERIDNSRLLGGVIALTGVAVIVWEFANRGLDALDLNVLNFAFLFAGLAIYTRPAVYRDRFGDAADAAAGIILLFPFFAGIQGMMSGSGLAETMAEGLLAISTTETFPVVAWLTAAIVNLFVPSGGGEWIVLGPPVLEAAQEVGVPVGQATIAYAVGDAHTNLLNPFWALPLLAITEIRAREMFGYAVTMLLALIPFLAVVLFLLPY</sequence>
<evidence type="ECO:0000313" key="4">
    <source>
        <dbReference type="Proteomes" id="UP001596383"/>
    </source>
</evidence>
<proteinExistence type="predicted"/>
<feature type="region of interest" description="Disordered" evidence="1">
    <location>
        <begin position="249"/>
        <end position="274"/>
    </location>
</feature>
<feature type="transmembrane region" description="Helical" evidence="2">
    <location>
        <begin position="341"/>
        <end position="362"/>
    </location>
</feature>
<feature type="transmembrane region" description="Helical" evidence="2">
    <location>
        <begin position="460"/>
        <end position="482"/>
    </location>
</feature>
<reference evidence="3 4" key="1">
    <citation type="journal article" date="2019" name="Int. J. Syst. Evol. Microbiol.">
        <title>The Global Catalogue of Microorganisms (GCM) 10K type strain sequencing project: providing services to taxonomists for standard genome sequencing and annotation.</title>
        <authorList>
            <consortium name="The Broad Institute Genomics Platform"/>
            <consortium name="The Broad Institute Genome Sequencing Center for Infectious Disease"/>
            <person name="Wu L."/>
            <person name="Ma J."/>
        </authorList>
    </citation>
    <scope>NUCLEOTIDE SEQUENCE [LARGE SCALE GENOMIC DNA]</scope>
    <source>
        <strain evidence="3 4">LMG 29247</strain>
    </source>
</reference>
<name>A0ABD5SKU8_9EURY</name>
<dbReference type="PANTHER" id="PTHR41983:SF2">
    <property type="entry name" value="SHORT-CHAIN FATTY ACID TRANSPORTER-RELATED"/>
    <property type="match status" value="1"/>
</dbReference>
<dbReference type="Proteomes" id="UP001596383">
    <property type="component" value="Unassembled WGS sequence"/>
</dbReference>
<evidence type="ECO:0000313" key="3">
    <source>
        <dbReference type="EMBL" id="MFC6765592.1"/>
    </source>
</evidence>
<feature type="transmembrane region" description="Helical" evidence="2">
    <location>
        <begin position="310"/>
        <end position="329"/>
    </location>
</feature>
<organism evidence="3 4">
    <name type="scientific">Natrinema soli</name>
    <dbReference type="NCBI Taxonomy" id="1930624"/>
    <lineage>
        <taxon>Archaea</taxon>
        <taxon>Methanobacteriati</taxon>
        <taxon>Methanobacteriota</taxon>
        <taxon>Stenosarchaea group</taxon>
        <taxon>Halobacteria</taxon>
        <taxon>Halobacteriales</taxon>
        <taxon>Natrialbaceae</taxon>
        <taxon>Natrinema</taxon>
    </lineage>
</organism>
<keyword evidence="4" id="KW-1185">Reference proteome</keyword>
<keyword evidence="2" id="KW-1133">Transmembrane helix</keyword>
<evidence type="ECO:0000256" key="2">
    <source>
        <dbReference type="SAM" id="Phobius"/>
    </source>
</evidence>
<protein>
    <submittedName>
        <fullName evidence="3">Short-chain fatty acid transporter</fullName>
    </submittedName>
</protein>
<dbReference type="RefSeq" id="WP_273738615.1">
    <property type="nucleotide sequence ID" value="NZ_JAQIVI010000158.1"/>
</dbReference>
<feature type="transmembrane region" description="Helical" evidence="2">
    <location>
        <begin position="374"/>
        <end position="399"/>
    </location>
</feature>
<feature type="transmembrane region" description="Helical" evidence="2">
    <location>
        <begin position="286"/>
        <end position="304"/>
    </location>
</feature>
<dbReference type="PANTHER" id="PTHR41983">
    <property type="entry name" value="SHORT-CHAIN FATTY ACID TRANSPORTER-RELATED"/>
    <property type="match status" value="1"/>
</dbReference>
<accession>A0ABD5SKU8</accession>
<keyword evidence="2" id="KW-0472">Membrane</keyword>
<feature type="compositionally biased region" description="Acidic residues" evidence="1">
    <location>
        <begin position="252"/>
        <end position="271"/>
    </location>
</feature>
<feature type="transmembrane region" description="Helical" evidence="2">
    <location>
        <begin position="109"/>
        <end position="136"/>
    </location>
</feature>
<comment type="caution">
    <text evidence="3">The sequence shown here is derived from an EMBL/GenBank/DDBJ whole genome shotgun (WGS) entry which is preliminary data.</text>
</comment>